<dbReference type="PANTHER" id="PTHR10509">
    <property type="entry name" value="O-METHYLTRANSFERASE-RELATED"/>
    <property type="match status" value="1"/>
</dbReference>
<evidence type="ECO:0000313" key="5">
    <source>
        <dbReference type="EMBL" id="OYN89737.1"/>
    </source>
</evidence>
<proteinExistence type="predicted"/>
<dbReference type="GO" id="GO:0032259">
    <property type="term" value="P:methylation"/>
    <property type="evidence" value="ECO:0007669"/>
    <property type="project" value="UniProtKB-KW"/>
</dbReference>
<dbReference type="InterPro" id="IPR029063">
    <property type="entry name" value="SAM-dependent_MTases_sf"/>
</dbReference>
<evidence type="ECO:0000256" key="2">
    <source>
        <dbReference type="ARBA" id="ARBA00022679"/>
    </source>
</evidence>
<dbReference type="OrthoDB" id="4774874at2"/>
<dbReference type="PROSITE" id="PS51682">
    <property type="entry name" value="SAM_OMT_I"/>
    <property type="match status" value="1"/>
</dbReference>
<keyword evidence="1 4" id="KW-0489">Methyltransferase</keyword>
<evidence type="ECO:0000256" key="1">
    <source>
        <dbReference type="ARBA" id="ARBA00022603"/>
    </source>
</evidence>
<dbReference type="SUPFAM" id="SSF53335">
    <property type="entry name" value="S-adenosyl-L-methionine-dependent methyltransferases"/>
    <property type="match status" value="1"/>
</dbReference>
<evidence type="ECO:0000313" key="7">
    <source>
        <dbReference type="Proteomes" id="UP000216533"/>
    </source>
</evidence>
<name>A0A255EN86_9ACTN</name>
<keyword evidence="6" id="KW-1185">Reference proteome</keyword>
<dbReference type="EMBL" id="NMVI01000008">
    <property type="protein sequence ID" value="OYN89583.1"/>
    <property type="molecule type" value="Genomic_DNA"/>
</dbReference>
<sequence>MNHARKGRAPKAASWTWAETLSPGSEPATAARAAAHDLGIDCVSEGVAAALTVMAAAINATAVVEIGTGAGVSGLALFDGMNPEGVLTSVDIETEHQLHARQAFTQAGLPRQRYRLIAGEALTVLPKLSDSAYDMVLIDGDKLEYGEYVEQALRLLRPGGVLALHHALWSDKVADKNNDEDETIIIREAVEAITENEDLSLALLPVGDGLLLAVRR</sequence>
<organism evidence="4 7">
    <name type="scientific">Parenemella sanctibonifatiensis</name>
    <dbReference type="NCBI Taxonomy" id="2016505"/>
    <lineage>
        <taxon>Bacteria</taxon>
        <taxon>Bacillati</taxon>
        <taxon>Actinomycetota</taxon>
        <taxon>Actinomycetes</taxon>
        <taxon>Propionibacteriales</taxon>
        <taxon>Propionibacteriaceae</taxon>
        <taxon>Parenemella</taxon>
    </lineage>
</organism>
<dbReference type="CDD" id="cd02440">
    <property type="entry name" value="AdoMet_MTases"/>
    <property type="match status" value="1"/>
</dbReference>
<dbReference type="PANTHER" id="PTHR10509:SF85">
    <property type="entry name" value="O-METHYLTRANSFERASE RV1220C-RELATED"/>
    <property type="match status" value="1"/>
</dbReference>
<protein>
    <submittedName>
        <fullName evidence="4">Methyltransferase</fullName>
    </submittedName>
</protein>
<keyword evidence="3" id="KW-0949">S-adenosyl-L-methionine</keyword>
<dbReference type="Pfam" id="PF01596">
    <property type="entry name" value="Methyltransf_3"/>
    <property type="match status" value="1"/>
</dbReference>
<evidence type="ECO:0000313" key="4">
    <source>
        <dbReference type="EMBL" id="OYN89583.1"/>
    </source>
</evidence>
<dbReference type="RefSeq" id="WP_094449789.1">
    <property type="nucleotide sequence ID" value="NZ_NMVI01000008.1"/>
</dbReference>
<evidence type="ECO:0000313" key="6">
    <source>
        <dbReference type="Proteomes" id="UP000216300"/>
    </source>
</evidence>
<gene>
    <name evidence="5" type="ORF">CGZ91_09440</name>
    <name evidence="4" type="ORF">CGZ92_02345</name>
</gene>
<dbReference type="GO" id="GO:0008757">
    <property type="term" value="F:S-adenosylmethionine-dependent methyltransferase activity"/>
    <property type="evidence" value="ECO:0007669"/>
    <property type="project" value="TreeGrafter"/>
</dbReference>
<dbReference type="AlphaFoldDB" id="A0A255EN86"/>
<evidence type="ECO:0000256" key="3">
    <source>
        <dbReference type="ARBA" id="ARBA00022691"/>
    </source>
</evidence>
<reference evidence="6 7" key="1">
    <citation type="submission" date="2017-07" db="EMBL/GenBank/DDBJ databases">
        <title>Draft whole genome sequences of clinical Proprionibacteriaceae strains.</title>
        <authorList>
            <person name="Bernier A.-M."/>
            <person name="Bernard K."/>
            <person name="Domingo M.-C."/>
        </authorList>
    </citation>
    <scope>NUCLEOTIDE SEQUENCE [LARGE SCALE GENOMIC DNA]</scope>
    <source>
        <strain evidence="5 6">NML 150081</strain>
        <strain evidence="4 7">NML 160184</strain>
    </source>
</reference>
<dbReference type="Gene3D" id="3.40.50.150">
    <property type="entry name" value="Vaccinia Virus protein VP39"/>
    <property type="match status" value="1"/>
</dbReference>
<dbReference type="Proteomes" id="UP000216300">
    <property type="component" value="Unassembled WGS sequence"/>
</dbReference>
<comment type="caution">
    <text evidence="4">The sequence shown here is derived from an EMBL/GenBank/DDBJ whole genome shotgun (WGS) entry which is preliminary data.</text>
</comment>
<dbReference type="Proteomes" id="UP000216533">
    <property type="component" value="Unassembled WGS sequence"/>
</dbReference>
<dbReference type="EMBL" id="NMVJ01000008">
    <property type="protein sequence ID" value="OYN89737.1"/>
    <property type="molecule type" value="Genomic_DNA"/>
</dbReference>
<accession>A0A255EN86</accession>
<accession>A0A255EDU9</accession>
<dbReference type="InterPro" id="IPR002935">
    <property type="entry name" value="SAM_O-MeTrfase"/>
</dbReference>
<keyword evidence="2 4" id="KW-0808">Transferase</keyword>
<dbReference type="InterPro" id="IPR050362">
    <property type="entry name" value="Cation-dep_OMT"/>
</dbReference>
<dbReference type="GO" id="GO:0008171">
    <property type="term" value="F:O-methyltransferase activity"/>
    <property type="evidence" value="ECO:0007669"/>
    <property type="project" value="InterPro"/>
</dbReference>